<dbReference type="Gene3D" id="1.20.1330.10">
    <property type="entry name" value="f41 fragment of flagellin, N-terminal domain"/>
    <property type="match status" value="1"/>
</dbReference>
<evidence type="ECO:0000256" key="4">
    <source>
        <dbReference type="ARBA" id="ARBA00022525"/>
    </source>
</evidence>
<keyword evidence="7" id="KW-0969">Cilium</keyword>
<dbReference type="GO" id="GO:0005576">
    <property type="term" value="C:extracellular region"/>
    <property type="evidence" value="ECO:0007669"/>
    <property type="project" value="UniProtKB-SubCell"/>
</dbReference>
<gene>
    <name evidence="7" type="primary">flgL</name>
    <name evidence="7" type="ORF">L2672_03130</name>
</gene>
<sequence>MRISTGQMFHQNTTNILKKQSDTNQILDHLSTGKKINTAGDDPVGAIVADNLKQQNNLVNQYIKNVDYATNRLSIAESKLGSAETLVTTMRDQFLRGANGSLSSVERQMVADEMRASLDELISIANTRDESGNYLFAGFKTNEQPFAFDNNGEVMYSGDSGVRQSVVAQGITVGSNIPGDLAFMNSPNPLGDYGVNYLSGQQGDFTLTSAKITNPAAHIEDTYTVNFVANGANIDVEVFDSSGTLTTTIANFDPATPISVNGIDITLDGNPTAGDSFTIEPQENISILDSLNQAIALLESPDSINTPDGKSKLAQLLNNIDSGQNQVSIARGVSGNSLKALESISVNHGEEQLINNSALSTLEDLDIAEAISEFEKLQLSLNAVSSVFGKVGSLSLFDYI</sequence>
<organism evidence="7 8">
    <name type="scientific">Shewanella gaetbuli</name>
    <dbReference type="NCBI Taxonomy" id="220752"/>
    <lineage>
        <taxon>Bacteria</taxon>
        <taxon>Pseudomonadati</taxon>
        <taxon>Pseudomonadota</taxon>
        <taxon>Gammaproteobacteria</taxon>
        <taxon>Alteromonadales</taxon>
        <taxon>Shewanellaceae</taxon>
        <taxon>Shewanella</taxon>
    </lineage>
</organism>
<keyword evidence="5" id="KW-0975">Bacterial flagellum</keyword>
<dbReference type="NCBIfam" id="TIGR02550">
    <property type="entry name" value="flagell_flgL"/>
    <property type="match status" value="1"/>
</dbReference>
<evidence type="ECO:0000256" key="5">
    <source>
        <dbReference type="ARBA" id="ARBA00023143"/>
    </source>
</evidence>
<reference evidence="7" key="1">
    <citation type="submission" date="2022-01" db="EMBL/GenBank/DDBJ databases">
        <title>Whole genome-based taxonomy of the Shewanellaceae.</title>
        <authorList>
            <person name="Martin-Rodriguez A.J."/>
        </authorList>
    </citation>
    <scope>NUCLEOTIDE SEQUENCE</scope>
    <source>
        <strain evidence="7">DSM 16422</strain>
    </source>
</reference>
<dbReference type="InterPro" id="IPR001029">
    <property type="entry name" value="Flagellin_N"/>
</dbReference>
<keyword evidence="7" id="KW-0282">Flagellum</keyword>
<dbReference type="GO" id="GO:0005198">
    <property type="term" value="F:structural molecule activity"/>
    <property type="evidence" value="ECO:0007669"/>
    <property type="project" value="InterPro"/>
</dbReference>
<evidence type="ECO:0000259" key="6">
    <source>
        <dbReference type="Pfam" id="PF00669"/>
    </source>
</evidence>
<feature type="domain" description="Flagellin N-terminal" evidence="6">
    <location>
        <begin position="3"/>
        <end position="141"/>
    </location>
</feature>
<dbReference type="PANTHER" id="PTHR42792:SF1">
    <property type="entry name" value="FLAGELLAR HOOK-ASSOCIATED PROTEIN 3"/>
    <property type="match status" value="1"/>
</dbReference>
<dbReference type="AlphaFoldDB" id="A0A9X1ZG16"/>
<dbReference type="EMBL" id="JAKIKP010000002">
    <property type="protein sequence ID" value="MCL1141699.1"/>
    <property type="molecule type" value="Genomic_DNA"/>
</dbReference>
<evidence type="ECO:0000313" key="8">
    <source>
        <dbReference type="Proteomes" id="UP001139333"/>
    </source>
</evidence>
<keyword evidence="4" id="KW-0964">Secreted</keyword>
<dbReference type="PANTHER" id="PTHR42792">
    <property type="entry name" value="FLAGELLIN"/>
    <property type="match status" value="1"/>
</dbReference>
<keyword evidence="7" id="KW-0966">Cell projection</keyword>
<evidence type="ECO:0000256" key="3">
    <source>
        <dbReference type="ARBA" id="ARBA00005709"/>
    </source>
</evidence>
<dbReference type="InterPro" id="IPR001492">
    <property type="entry name" value="Flagellin"/>
</dbReference>
<dbReference type="GO" id="GO:0009424">
    <property type="term" value="C:bacterial-type flagellum hook"/>
    <property type="evidence" value="ECO:0007669"/>
    <property type="project" value="InterPro"/>
</dbReference>
<keyword evidence="8" id="KW-1185">Reference proteome</keyword>
<evidence type="ECO:0000313" key="7">
    <source>
        <dbReference type="EMBL" id="MCL1141699.1"/>
    </source>
</evidence>
<dbReference type="SUPFAM" id="SSF64518">
    <property type="entry name" value="Phase 1 flagellin"/>
    <property type="match status" value="1"/>
</dbReference>
<evidence type="ECO:0000256" key="1">
    <source>
        <dbReference type="ARBA" id="ARBA00004365"/>
    </source>
</evidence>
<dbReference type="InterPro" id="IPR013384">
    <property type="entry name" value="Flagell_FlgL"/>
</dbReference>
<name>A0A9X1ZG16_9GAMM</name>
<proteinExistence type="inferred from homology"/>
<dbReference type="Pfam" id="PF00669">
    <property type="entry name" value="Flagellin_N"/>
    <property type="match status" value="1"/>
</dbReference>
<comment type="subcellular location">
    <subcellularLocation>
        <location evidence="1">Bacterial flagellum</location>
    </subcellularLocation>
    <subcellularLocation>
        <location evidence="2">Secreted</location>
    </subcellularLocation>
</comment>
<dbReference type="GO" id="GO:0071973">
    <property type="term" value="P:bacterial-type flagellum-dependent cell motility"/>
    <property type="evidence" value="ECO:0007669"/>
    <property type="project" value="InterPro"/>
</dbReference>
<dbReference type="Proteomes" id="UP001139333">
    <property type="component" value="Unassembled WGS sequence"/>
</dbReference>
<dbReference type="RefSeq" id="WP_248994386.1">
    <property type="nucleotide sequence ID" value="NZ_JAKIKP010000002.1"/>
</dbReference>
<comment type="caution">
    <text evidence="7">The sequence shown here is derived from an EMBL/GenBank/DDBJ whole genome shotgun (WGS) entry which is preliminary data.</text>
</comment>
<evidence type="ECO:0000256" key="2">
    <source>
        <dbReference type="ARBA" id="ARBA00004613"/>
    </source>
</evidence>
<dbReference type="PRINTS" id="PR00207">
    <property type="entry name" value="FLAGELLIN"/>
</dbReference>
<comment type="similarity">
    <text evidence="3">Belongs to the bacterial flagellin family.</text>
</comment>
<accession>A0A9X1ZG16</accession>
<protein>
    <submittedName>
        <fullName evidence="7">Flagellar hook-associated protein FlgL</fullName>
    </submittedName>
</protein>